<dbReference type="GO" id="GO:0003729">
    <property type="term" value="F:mRNA binding"/>
    <property type="evidence" value="ECO:0007669"/>
    <property type="project" value="TreeGrafter"/>
</dbReference>
<proteinExistence type="inferred from homology"/>
<dbReference type="PANTHER" id="PTHR15588:SF9">
    <property type="entry name" value="U6 SNRNA-ASSOCIATED SM-LIKE PROTEIN LSM8"/>
    <property type="match status" value="1"/>
</dbReference>
<dbReference type="Pfam" id="PF01423">
    <property type="entry name" value="LSM"/>
    <property type="match status" value="1"/>
</dbReference>
<dbReference type="InterPro" id="IPR001163">
    <property type="entry name" value="Sm_dom_euk/arc"/>
</dbReference>
<comment type="subcellular location">
    <subcellularLocation>
        <location evidence="1 9">Nucleus</location>
    </subcellularLocation>
</comment>
<dbReference type="Gene3D" id="2.30.30.100">
    <property type="match status" value="1"/>
</dbReference>
<accession>A0A0F7SH08</accession>
<evidence type="ECO:0000259" key="10">
    <source>
        <dbReference type="PROSITE" id="PS52002"/>
    </source>
</evidence>
<dbReference type="AlphaFoldDB" id="A0A0F7SH08"/>
<evidence type="ECO:0000313" key="11">
    <source>
        <dbReference type="EMBL" id="CDZ96292.1"/>
    </source>
</evidence>
<evidence type="ECO:0000256" key="9">
    <source>
        <dbReference type="RuleBase" id="RU365048"/>
    </source>
</evidence>
<dbReference type="InterPro" id="IPR047575">
    <property type="entry name" value="Sm"/>
</dbReference>
<comment type="similarity">
    <text evidence="2 9">Belongs to the snRNP Sm proteins family.</text>
</comment>
<keyword evidence="7 9" id="KW-0539">Nucleus</keyword>
<dbReference type="InterPro" id="IPR010920">
    <property type="entry name" value="LSM_dom_sf"/>
</dbReference>
<organism evidence="11">
    <name type="scientific">Phaffia rhodozyma</name>
    <name type="common">Yeast</name>
    <name type="synonym">Xanthophyllomyces dendrorhous</name>
    <dbReference type="NCBI Taxonomy" id="264483"/>
    <lineage>
        <taxon>Eukaryota</taxon>
        <taxon>Fungi</taxon>
        <taxon>Dikarya</taxon>
        <taxon>Basidiomycota</taxon>
        <taxon>Agaricomycotina</taxon>
        <taxon>Tremellomycetes</taxon>
        <taxon>Cystofilobasidiales</taxon>
        <taxon>Mrakiaceae</taxon>
        <taxon>Phaffia</taxon>
    </lineage>
</organism>
<keyword evidence="8 9" id="KW-0687">Ribonucleoprotein</keyword>
<name>A0A0F7SH08_PHARH</name>
<gene>
    <name evidence="9" type="primary">LSM8</name>
</gene>
<dbReference type="GO" id="GO:0046540">
    <property type="term" value="C:U4/U6 x U5 tri-snRNP complex"/>
    <property type="evidence" value="ECO:0007669"/>
    <property type="project" value="UniProtKB-UniRule"/>
</dbReference>
<keyword evidence="6 9" id="KW-0508">mRNA splicing</keyword>
<comment type="function">
    <text evidence="9">Plays role in pre-mRNA splicing as component of the U4/U6-U5 tri-snRNP complex that is involved in spliceosome assembly, and as component of the precatalytic spliceosome (spliceosome B complex). The heptameric LSM2-8 complex binds specifically to the 3'-terminal U-tract of U6 snRNA.</text>
</comment>
<reference evidence="11" key="1">
    <citation type="submission" date="2014-08" db="EMBL/GenBank/DDBJ databases">
        <authorList>
            <person name="Sharma Rahul"/>
            <person name="Thines Marco"/>
        </authorList>
    </citation>
    <scope>NUCLEOTIDE SEQUENCE</scope>
</reference>
<dbReference type="GO" id="GO:0071011">
    <property type="term" value="C:precatalytic spliceosome"/>
    <property type="evidence" value="ECO:0007669"/>
    <property type="project" value="TreeGrafter"/>
</dbReference>
<dbReference type="GO" id="GO:0000398">
    <property type="term" value="P:mRNA splicing, via spliceosome"/>
    <property type="evidence" value="ECO:0007669"/>
    <property type="project" value="UniProtKB-UniRule"/>
</dbReference>
<keyword evidence="5 9" id="KW-0694">RNA-binding</keyword>
<dbReference type="PANTHER" id="PTHR15588">
    <property type="entry name" value="LSM1"/>
    <property type="match status" value="1"/>
</dbReference>
<dbReference type="InterPro" id="IPR034103">
    <property type="entry name" value="Lsm8"/>
</dbReference>
<comment type="subunit">
    <text evidence="9">LSm subunits form a heteromer with a doughnut shape.</text>
</comment>
<keyword evidence="4 9" id="KW-0747">Spliceosome</keyword>
<dbReference type="InterPro" id="IPR044642">
    <property type="entry name" value="PTHR15588"/>
</dbReference>
<evidence type="ECO:0000256" key="1">
    <source>
        <dbReference type="ARBA" id="ARBA00004123"/>
    </source>
</evidence>
<evidence type="ECO:0000256" key="8">
    <source>
        <dbReference type="ARBA" id="ARBA00023274"/>
    </source>
</evidence>
<dbReference type="FunFam" id="2.30.30.100:FF:000027">
    <property type="entry name" value="U6 snRNA-associated Sm-like protein LSm8"/>
    <property type="match status" value="1"/>
</dbReference>
<dbReference type="GO" id="GO:0005688">
    <property type="term" value="C:U6 snRNP"/>
    <property type="evidence" value="ECO:0007669"/>
    <property type="project" value="UniProtKB-UniRule"/>
</dbReference>
<evidence type="ECO:0000256" key="5">
    <source>
        <dbReference type="ARBA" id="ARBA00022884"/>
    </source>
</evidence>
<evidence type="ECO:0000256" key="7">
    <source>
        <dbReference type="ARBA" id="ARBA00023242"/>
    </source>
</evidence>
<dbReference type="CDD" id="cd01727">
    <property type="entry name" value="LSm8"/>
    <property type="match status" value="1"/>
</dbReference>
<protein>
    <recommendedName>
        <fullName evidence="9">LSM2-LSM8 complex subunit LSM8</fullName>
    </recommendedName>
</protein>
<keyword evidence="3 9" id="KW-0507">mRNA processing</keyword>
<feature type="domain" description="Sm" evidence="10">
    <location>
        <begin position="1"/>
        <end position="75"/>
    </location>
</feature>
<dbReference type="SUPFAM" id="SSF50182">
    <property type="entry name" value="Sm-like ribonucleoproteins"/>
    <property type="match status" value="1"/>
</dbReference>
<evidence type="ECO:0000256" key="2">
    <source>
        <dbReference type="ARBA" id="ARBA00006850"/>
    </source>
</evidence>
<dbReference type="EMBL" id="LN483116">
    <property type="protein sequence ID" value="CDZ96292.1"/>
    <property type="molecule type" value="Genomic_DNA"/>
</dbReference>
<dbReference type="SMART" id="SM00651">
    <property type="entry name" value="Sm"/>
    <property type="match status" value="1"/>
</dbReference>
<dbReference type="PROSITE" id="PS52002">
    <property type="entry name" value="SM"/>
    <property type="match status" value="1"/>
</dbReference>
<evidence type="ECO:0000256" key="3">
    <source>
        <dbReference type="ARBA" id="ARBA00022664"/>
    </source>
</evidence>
<sequence>MGSLERYINLDVLVLLYDGRLISGNFKGHDPHTNIILSNSVERLFSTDEPVELVPLGLYMIRGDNIALIAELDPDLEASFDFSEARAEPINPISFI</sequence>
<evidence type="ECO:0000256" key="6">
    <source>
        <dbReference type="ARBA" id="ARBA00023187"/>
    </source>
</evidence>
<evidence type="ECO:0000256" key="4">
    <source>
        <dbReference type="ARBA" id="ARBA00022728"/>
    </source>
</evidence>